<evidence type="ECO:0000313" key="2">
    <source>
        <dbReference type="EMBL" id="JAE23101.1"/>
    </source>
</evidence>
<name>A0A0A9GKR6_ARUDO</name>
<organism evidence="2">
    <name type="scientific">Arundo donax</name>
    <name type="common">Giant reed</name>
    <name type="synonym">Donax arundinaceus</name>
    <dbReference type="NCBI Taxonomy" id="35708"/>
    <lineage>
        <taxon>Eukaryota</taxon>
        <taxon>Viridiplantae</taxon>
        <taxon>Streptophyta</taxon>
        <taxon>Embryophyta</taxon>
        <taxon>Tracheophyta</taxon>
        <taxon>Spermatophyta</taxon>
        <taxon>Magnoliopsida</taxon>
        <taxon>Liliopsida</taxon>
        <taxon>Poales</taxon>
        <taxon>Poaceae</taxon>
        <taxon>PACMAD clade</taxon>
        <taxon>Arundinoideae</taxon>
        <taxon>Arundineae</taxon>
        <taxon>Arundo</taxon>
    </lineage>
</organism>
<proteinExistence type="predicted"/>
<evidence type="ECO:0000256" key="1">
    <source>
        <dbReference type="SAM" id="MobiDB-lite"/>
    </source>
</evidence>
<feature type="region of interest" description="Disordered" evidence="1">
    <location>
        <begin position="173"/>
        <end position="199"/>
    </location>
</feature>
<reference evidence="2" key="1">
    <citation type="submission" date="2014-09" db="EMBL/GenBank/DDBJ databases">
        <authorList>
            <person name="Magalhaes I.L.F."/>
            <person name="Oliveira U."/>
            <person name="Santos F.R."/>
            <person name="Vidigal T.H.D.A."/>
            <person name="Brescovit A.D."/>
            <person name="Santos A.J."/>
        </authorList>
    </citation>
    <scope>NUCLEOTIDE SEQUENCE</scope>
    <source>
        <tissue evidence="2">Shoot tissue taken approximately 20 cm above the soil surface</tissue>
    </source>
</reference>
<dbReference type="EMBL" id="GBRH01174795">
    <property type="protein sequence ID" value="JAE23101.1"/>
    <property type="molecule type" value="Transcribed_RNA"/>
</dbReference>
<accession>A0A0A9GKR6</accession>
<feature type="compositionally biased region" description="Low complexity" evidence="1">
    <location>
        <begin position="173"/>
        <end position="194"/>
    </location>
</feature>
<protein>
    <submittedName>
        <fullName evidence="2">Uncharacterized protein</fullName>
    </submittedName>
</protein>
<sequence length="232" mass="24873">MRTMKKRWEKVGIRTNMYHQPICTMSECMTTYVHTPPKCYRMKPGRQEGIHKQLLMFPALHAALLHALLQISLISFRLASETAGTARNSSSESRFHLQRSQVQNLMISSGTVTNLARFSLLPAAAGFLRDDAIAGSGSRTGVAGAERWSLATHSCMIFSAASAASRLSLTSRSTSALGRRTRSRSAPSSAASTDDAGDDDPAAAAAIALTVSATSEADRRASIRLSSFSPAP</sequence>
<reference evidence="2" key="2">
    <citation type="journal article" date="2015" name="Data Brief">
        <title>Shoot transcriptome of the giant reed, Arundo donax.</title>
        <authorList>
            <person name="Barrero R.A."/>
            <person name="Guerrero F.D."/>
            <person name="Moolhuijzen P."/>
            <person name="Goolsby J.A."/>
            <person name="Tidwell J."/>
            <person name="Bellgard S.E."/>
            <person name="Bellgard M.I."/>
        </authorList>
    </citation>
    <scope>NUCLEOTIDE SEQUENCE</scope>
    <source>
        <tissue evidence="2">Shoot tissue taken approximately 20 cm above the soil surface</tissue>
    </source>
</reference>
<dbReference type="AlphaFoldDB" id="A0A0A9GKR6"/>